<name>A0A429ZZ09_9ENTE</name>
<organism evidence="3 4">
    <name type="scientific">Vagococcus fluvialis</name>
    <dbReference type="NCBI Taxonomy" id="2738"/>
    <lineage>
        <taxon>Bacteria</taxon>
        <taxon>Bacillati</taxon>
        <taxon>Bacillota</taxon>
        <taxon>Bacilli</taxon>
        <taxon>Lactobacillales</taxon>
        <taxon>Enterococcaceae</taxon>
        <taxon>Vagococcus</taxon>
    </lineage>
</organism>
<dbReference type="Gene3D" id="3.90.79.10">
    <property type="entry name" value="Nucleoside Triphosphate Pyrophosphohydrolase"/>
    <property type="match status" value="1"/>
</dbReference>
<dbReference type="OrthoDB" id="9786032at2"/>
<dbReference type="Pfam" id="PF00293">
    <property type="entry name" value="NUDIX"/>
    <property type="match status" value="1"/>
</dbReference>
<proteinExistence type="predicted"/>
<dbReference type="PROSITE" id="PS00893">
    <property type="entry name" value="NUDIX_BOX"/>
    <property type="match status" value="1"/>
</dbReference>
<dbReference type="InterPro" id="IPR000086">
    <property type="entry name" value="NUDIX_hydrolase_dom"/>
</dbReference>
<sequence>MKEKNKIVRRISLTEKWDVYTVDRVKTGKTVTSGLDLKKGEYRIVIGACIFNSQNQLLVQKRQTDKKTWPNYWDISVSGSVISGETSSEGVKREIAEELGLHFDIENMLPQLSINYNGGFEDYYLIEEDVNLADVVIQEEEVQEVAWMTLAEIYQLIEKEEFIPYHAHLIGLLFEMKTNYGSYKREG</sequence>
<evidence type="ECO:0000313" key="4">
    <source>
        <dbReference type="Proteomes" id="UP000288197"/>
    </source>
</evidence>
<comment type="caution">
    <text evidence="3">The sequence shown here is derived from an EMBL/GenBank/DDBJ whole genome shotgun (WGS) entry which is preliminary data.</text>
</comment>
<evidence type="ECO:0000313" key="3">
    <source>
        <dbReference type="EMBL" id="RST99217.1"/>
    </source>
</evidence>
<feature type="domain" description="Nudix hydrolase" evidence="2">
    <location>
        <begin position="41"/>
        <end position="170"/>
    </location>
</feature>
<reference evidence="3 4" key="1">
    <citation type="submission" date="2017-05" db="EMBL/GenBank/DDBJ databases">
        <title>Vagococcus spp. assemblies.</title>
        <authorList>
            <person name="Gulvik C.A."/>
        </authorList>
    </citation>
    <scope>NUCLEOTIDE SEQUENCE [LARGE SCALE GENOMIC DNA]</scope>
    <source>
        <strain evidence="3 4">NCFB 2497</strain>
    </source>
</reference>
<dbReference type="Proteomes" id="UP000288197">
    <property type="component" value="Unassembled WGS sequence"/>
</dbReference>
<keyword evidence="1" id="KW-0378">Hydrolase</keyword>
<dbReference type="InterPro" id="IPR020084">
    <property type="entry name" value="NUDIX_hydrolase_CS"/>
</dbReference>
<dbReference type="AlphaFoldDB" id="A0A429ZZ09"/>
<evidence type="ECO:0000259" key="2">
    <source>
        <dbReference type="PROSITE" id="PS51462"/>
    </source>
</evidence>
<dbReference type="GO" id="GO:0016787">
    <property type="term" value="F:hydrolase activity"/>
    <property type="evidence" value="ECO:0007669"/>
    <property type="project" value="UniProtKB-KW"/>
</dbReference>
<accession>A0A429ZZ09</accession>
<dbReference type="PROSITE" id="PS51462">
    <property type="entry name" value="NUDIX"/>
    <property type="match status" value="1"/>
</dbReference>
<dbReference type="InterPro" id="IPR015797">
    <property type="entry name" value="NUDIX_hydrolase-like_dom_sf"/>
</dbReference>
<dbReference type="PANTHER" id="PTHR10885:SF0">
    <property type="entry name" value="ISOPENTENYL-DIPHOSPHATE DELTA-ISOMERASE"/>
    <property type="match status" value="1"/>
</dbReference>
<dbReference type="PANTHER" id="PTHR10885">
    <property type="entry name" value="ISOPENTENYL-DIPHOSPHATE DELTA-ISOMERASE"/>
    <property type="match status" value="1"/>
</dbReference>
<gene>
    <name evidence="3" type="ORF">CBF32_12165</name>
</gene>
<dbReference type="SUPFAM" id="SSF55811">
    <property type="entry name" value="Nudix"/>
    <property type="match status" value="1"/>
</dbReference>
<dbReference type="EMBL" id="NGJX01000016">
    <property type="protein sequence ID" value="RST99217.1"/>
    <property type="molecule type" value="Genomic_DNA"/>
</dbReference>
<dbReference type="CDD" id="cd04693">
    <property type="entry name" value="NUDIX_Hydrolase"/>
    <property type="match status" value="1"/>
</dbReference>
<keyword evidence="4" id="KW-1185">Reference proteome</keyword>
<evidence type="ECO:0000256" key="1">
    <source>
        <dbReference type="ARBA" id="ARBA00022801"/>
    </source>
</evidence>
<protein>
    <recommendedName>
        <fullName evidence="2">Nudix hydrolase domain-containing protein</fullName>
    </recommendedName>
</protein>